<keyword evidence="4" id="KW-1185">Reference proteome</keyword>
<feature type="compositionally biased region" description="Polar residues" evidence="1">
    <location>
        <begin position="171"/>
        <end position="190"/>
    </location>
</feature>
<dbReference type="AlphaFoldDB" id="C7N833"/>
<dbReference type="HOGENOM" id="CLU_879688_0_0_11"/>
<dbReference type="PANTHER" id="PTHR34403">
    <property type="entry name" value="TOL-PAL SYSTEM PROTEIN TOLA"/>
    <property type="match status" value="1"/>
</dbReference>
<evidence type="ECO:0000313" key="3">
    <source>
        <dbReference type="EMBL" id="ACV23068.1"/>
    </source>
</evidence>
<proteinExistence type="predicted"/>
<dbReference type="RefSeq" id="WP_012799169.1">
    <property type="nucleotide sequence ID" value="NC_013165.1"/>
</dbReference>
<dbReference type="Proteomes" id="UP000002026">
    <property type="component" value="Chromosome"/>
</dbReference>
<reference evidence="3 4" key="1">
    <citation type="journal article" date="2009" name="Stand. Genomic Sci.">
        <title>Complete genome sequence of Slackia heliotrinireducens type strain (RHS 1).</title>
        <authorList>
            <person name="Pukall R."/>
            <person name="Lapidus A."/>
            <person name="Nolan M."/>
            <person name="Copeland A."/>
            <person name="Glavina Del Rio T."/>
            <person name="Lucas S."/>
            <person name="Chen F."/>
            <person name="Tice H."/>
            <person name="Cheng J.F."/>
            <person name="Chertkov O."/>
            <person name="Bruce D."/>
            <person name="Goodwin L."/>
            <person name="Kuske C."/>
            <person name="Brettin T."/>
            <person name="Detter J.C."/>
            <person name="Han C."/>
            <person name="Pitluck S."/>
            <person name="Pati A."/>
            <person name="Mavrommatis K."/>
            <person name="Ivanova N."/>
            <person name="Ovchinnikova G."/>
            <person name="Chen A."/>
            <person name="Palaniappan K."/>
            <person name="Schneider S."/>
            <person name="Rohde M."/>
            <person name="Chain P."/>
            <person name="D'haeseleer P."/>
            <person name="Goker M."/>
            <person name="Bristow J."/>
            <person name="Eisen J.A."/>
            <person name="Markowitz V."/>
            <person name="Kyrpides N.C."/>
            <person name="Klenk H.P."/>
            <person name="Hugenholtz P."/>
        </authorList>
    </citation>
    <scope>NUCLEOTIDE SEQUENCE [LARGE SCALE GENOMIC DNA]</scope>
    <source>
        <strain evidence="4">ATCC 29202 / DSM 20476 / NCTC 11029 / RHS 1</strain>
    </source>
</reference>
<name>C7N833_SLAHD</name>
<evidence type="ECO:0000313" key="4">
    <source>
        <dbReference type="Proteomes" id="UP000002026"/>
    </source>
</evidence>
<dbReference type="Pfam" id="PF05713">
    <property type="entry name" value="MobC"/>
    <property type="match status" value="1"/>
</dbReference>
<accession>C7N833</accession>
<evidence type="ECO:0000256" key="1">
    <source>
        <dbReference type="SAM" id="MobiDB-lite"/>
    </source>
</evidence>
<feature type="region of interest" description="Disordered" evidence="1">
    <location>
        <begin position="162"/>
        <end position="289"/>
    </location>
</feature>
<dbReference type="PANTHER" id="PTHR34403:SF17">
    <property type="entry name" value="RETINITIS PIGMENTOSA 1-LIKE 1 PROTEIN-LIKE"/>
    <property type="match status" value="1"/>
</dbReference>
<feature type="compositionally biased region" description="Basic and acidic residues" evidence="1">
    <location>
        <begin position="209"/>
        <end position="219"/>
    </location>
</feature>
<dbReference type="STRING" id="471855.Shel_20560"/>
<dbReference type="InterPro" id="IPR050972">
    <property type="entry name" value="SDr-like"/>
</dbReference>
<protein>
    <submittedName>
        <fullName evidence="3">Bacterial mobilisation protein (MobC)</fullName>
    </submittedName>
</protein>
<dbReference type="EMBL" id="CP001684">
    <property type="protein sequence ID" value="ACV23068.1"/>
    <property type="molecule type" value="Genomic_DNA"/>
</dbReference>
<evidence type="ECO:0000259" key="2">
    <source>
        <dbReference type="Pfam" id="PF05713"/>
    </source>
</evidence>
<gene>
    <name evidence="3" type="ordered locus">Shel_20560</name>
</gene>
<dbReference type="KEGG" id="shi:Shel_20560"/>
<dbReference type="InterPro" id="IPR008687">
    <property type="entry name" value="MobC"/>
</dbReference>
<organism evidence="3 4">
    <name type="scientific">Slackia heliotrinireducens (strain ATCC 29202 / DSM 20476 / NCTC 11029 / RHS 1)</name>
    <name type="common">Peptococcus heliotrinreducens</name>
    <dbReference type="NCBI Taxonomy" id="471855"/>
    <lineage>
        <taxon>Bacteria</taxon>
        <taxon>Bacillati</taxon>
        <taxon>Actinomycetota</taxon>
        <taxon>Coriobacteriia</taxon>
        <taxon>Eggerthellales</taxon>
        <taxon>Eggerthellaceae</taxon>
        <taxon>Slackia</taxon>
    </lineage>
</organism>
<sequence length="316" mass="34584">MKKKKTIERDKYGRRTNQETLDAGYSAVKSVRLTAEEIIELESYANMRDVTFSDAMRMKMFRNAGDDERVVEHLRKFYYGLRETGVEQLGSGRAAREAYEEYARAAHVVRVAIDRVGVNINQIAKQVNSGNVDPGNADAWLAELVACRVALEAIAERGHVDDVRPIPPLDTDSTNGSDASGTTARDNTANAVSAAEHDASADAAPAVAEHPETKPETKPGKRPKPVAKTKPETTAETEPETEQKKKRKPTAKPVPETAAEPKSEPKPEPKPEPERDVDTGAVSGMKWKGMDDAMRILGKSGTKRWAQSYTKGKGGE</sequence>
<feature type="domain" description="Bacterial mobilisation" evidence="2">
    <location>
        <begin position="113"/>
        <end position="151"/>
    </location>
</feature>
<feature type="compositionally biased region" description="Basic and acidic residues" evidence="1">
    <location>
        <begin position="259"/>
        <end position="278"/>
    </location>
</feature>